<evidence type="ECO:0000256" key="5">
    <source>
        <dbReference type="ARBA" id="ARBA00022679"/>
    </source>
</evidence>
<dbReference type="InterPro" id="IPR003661">
    <property type="entry name" value="HisK_dim/P_dom"/>
</dbReference>
<evidence type="ECO:0000256" key="8">
    <source>
        <dbReference type="ARBA" id="ARBA00074306"/>
    </source>
</evidence>
<dbReference type="SUPFAM" id="SSF55781">
    <property type="entry name" value="GAF domain-like"/>
    <property type="match status" value="1"/>
</dbReference>
<dbReference type="Pfam" id="PF00512">
    <property type="entry name" value="HisKA"/>
    <property type="match status" value="1"/>
</dbReference>
<dbReference type="CDD" id="cd16922">
    <property type="entry name" value="HATPase_EvgS-ArcB-TorS-like"/>
    <property type="match status" value="1"/>
</dbReference>
<dbReference type="GO" id="GO:0000155">
    <property type="term" value="F:phosphorelay sensor kinase activity"/>
    <property type="evidence" value="ECO:0007669"/>
    <property type="project" value="InterPro"/>
</dbReference>
<feature type="modified residue" description="4-aspartylphosphate" evidence="9">
    <location>
        <position position="475"/>
    </location>
</feature>
<dbReference type="SMART" id="SM00387">
    <property type="entry name" value="HATPase_c"/>
    <property type="match status" value="1"/>
</dbReference>
<reference evidence="12 13" key="1">
    <citation type="journal article" date="2014" name="PLoS ONE">
        <title>The first complete genome sequence of the class fimbriimonadia in the phylum armatimonadetes.</title>
        <authorList>
            <person name="Hu Z.Y."/>
            <person name="Wang Y.Z."/>
            <person name="Im W.T."/>
            <person name="Wang S.Y."/>
            <person name="Zhao G.P."/>
            <person name="Zheng H.J."/>
            <person name="Quan Z.X."/>
        </authorList>
    </citation>
    <scope>NUCLEOTIDE SEQUENCE [LARGE SCALE GENOMIC DNA]</scope>
    <source>
        <strain evidence="12">Gsoil 348</strain>
    </source>
</reference>
<comment type="similarity">
    <text evidence="2">In the N-terminal section; belongs to the phytochrome family.</text>
</comment>
<dbReference type="InterPro" id="IPR011006">
    <property type="entry name" value="CheY-like_superfamily"/>
</dbReference>
<organism evidence="12 13">
    <name type="scientific">Fimbriimonas ginsengisoli Gsoil 348</name>
    <dbReference type="NCBI Taxonomy" id="661478"/>
    <lineage>
        <taxon>Bacteria</taxon>
        <taxon>Bacillati</taxon>
        <taxon>Armatimonadota</taxon>
        <taxon>Fimbriimonadia</taxon>
        <taxon>Fimbriimonadales</taxon>
        <taxon>Fimbriimonadaceae</taxon>
        <taxon>Fimbriimonas</taxon>
    </lineage>
</organism>
<dbReference type="Pfam" id="PF00072">
    <property type="entry name" value="Response_reg"/>
    <property type="match status" value="1"/>
</dbReference>
<dbReference type="Gene3D" id="3.30.450.40">
    <property type="match status" value="1"/>
</dbReference>
<dbReference type="HOGENOM" id="CLU_000445_114_44_0"/>
<dbReference type="SUPFAM" id="SSF47384">
    <property type="entry name" value="Homodimeric domain of signal transducing histidine kinase"/>
    <property type="match status" value="1"/>
</dbReference>
<dbReference type="EC" id="2.7.13.3" evidence="3"/>
<dbReference type="InterPro" id="IPR005467">
    <property type="entry name" value="His_kinase_dom"/>
</dbReference>
<evidence type="ECO:0000256" key="6">
    <source>
        <dbReference type="ARBA" id="ARBA00022777"/>
    </source>
</evidence>
<dbReference type="STRING" id="661478.OP10G_3049"/>
<keyword evidence="4 9" id="KW-0597">Phosphoprotein</keyword>
<evidence type="ECO:0000256" key="2">
    <source>
        <dbReference type="ARBA" id="ARBA00006402"/>
    </source>
</evidence>
<dbReference type="EMBL" id="CP007139">
    <property type="protein sequence ID" value="AIE86417.1"/>
    <property type="molecule type" value="Genomic_DNA"/>
</dbReference>
<dbReference type="CDD" id="cd17546">
    <property type="entry name" value="REC_hyHK_CKI1_RcsC-like"/>
    <property type="match status" value="1"/>
</dbReference>
<keyword evidence="5" id="KW-0808">Transferase</keyword>
<evidence type="ECO:0000256" key="9">
    <source>
        <dbReference type="PROSITE-ProRule" id="PRU00169"/>
    </source>
</evidence>
<dbReference type="eggNOG" id="COG2205">
    <property type="taxonomic scope" value="Bacteria"/>
</dbReference>
<dbReference type="PROSITE" id="PS50109">
    <property type="entry name" value="HIS_KIN"/>
    <property type="match status" value="1"/>
</dbReference>
<name>A0A068NST2_FIMGI</name>
<dbReference type="RefSeq" id="WP_025229615.1">
    <property type="nucleotide sequence ID" value="NZ_CP007139.1"/>
</dbReference>
<dbReference type="Pfam" id="PF01590">
    <property type="entry name" value="GAF"/>
    <property type="match status" value="1"/>
</dbReference>
<evidence type="ECO:0000256" key="4">
    <source>
        <dbReference type="ARBA" id="ARBA00022553"/>
    </source>
</evidence>
<dbReference type="SMART" id="SM00388">
    <property type="entry name" value="HisKA"/>
    <property type="match status" value="1"/>
</dbReference>
<dbReference type="PROSITE" id="PS50110">
    <property type="entry name" value="RESPONSE_REGULATORY"/>
    <property type="match status" value="1"/>
</dbReference>
<evidence type="ECO:0000256" key="1">
    <source>
        <dbReference type="ARBA" id="ARBA00000085"/>
    </source>
</evidence>
<dbReference type="InterPro" id="IPR004358">
    <property type="entry name" value="Sig_transdc_His_kin-like_C"/>
</dbReference>
<gene>
    <name evidence="12" type="ORF">OP10G_3049</name>
</gene>
<evidence type="ECO:0000256" key="7">
    <source>
        <dbReference type="ARBA" id="ARBA00023012"/>
    </source>
</evidence>
<proteinExistence type="inferred from homology"/>
<dbReference type="InterPro" id="IPR003594">
    <property type="entry name" value="HATPase_dom"/>
</dbReference>
<dbReference type="SMART" id="SM00448">
    <property type="entry name" value="REC"/>
    <property type="match status" value="1"/>
</dbReference>
<dbReference type="AlphaFoldDB" id="A0A068NST2"/>
<dbReference type="SUPFAM" id="SSF52172">
    <property type="entry name" value="CheY-like"/>
    <property type="match status" value="1"/>
</dbReference>
<evidence type="ECO:0000259" key="10">
    <source>
        <dbReference type="PROSITE" id="PS50109"/>
    </source>
</evidence>
<dbReference type="FunFam" id="3.30.565.10:FF:000010">
    <property type="entry name" value="Sensor histidine kinase RcsC"/>
    <property type="match status" value="1"/>
</dbReference>
<dbReference type="PRINTS" id="PR00344">
    <property type="entry name" value="BCTRLSENSOR"/>
</dbReference>
<dbReference type="OrthoDB" id="9787707at2"/>
<dbReference type="CDD" id="cd00082">
    <property type="entry name" value="HisKA"/>
    <property type="match status" value="1"/>
</dbReference>
<dbReference type="Gene3D" id="1.10.287.130">
    <property type="match status" value="1"/>
</dbReference>
<dbReference type="InterPro" id="IPR036890">
    <property type="entry name" value="HATPase_C_sf"/>
</dbReference>
<keyword evidence="13" id="KW-1185">Reference proteome</keyword>
<dbReference type="KEGG" id="fgi:OP10G_3049"/>
<protein>
    <recommendedName>
        <fullName evidence="8">Circadian input-output histidine kinase CikA</fullName>
        <ecNumber evidence="3">2.7.13.3</ecNumber>
    </recommendedName>
</protein>
<evidence type="ECO:0000256" key="3">
    <source>
        <dbReference type="ARBA" id="ARBA00012438"/>
    </source>
</evidence>
<dbReference type="Gene3D" id="3.40.50.2300">
    <property type="match status" value="1"/>
</dbReference>
<evidence type="ECO:0000313" key="12">
    <source>
        <dbReference type="EMBL" id="AIE86417.1"/>
    </source>
</evidence>
<evidence type="ECO:0000259" key="11">
    <source>
        <dbReference type="PROSITE" id="PS50110"/>
    </source>
</evidence>
<dbReference type="PANTHER" id="PTHR45339">
    <property type="entry name" value="HYBRID SIGNAL TRANSDUCTION HISTIDINE KINASE J"/>
    <property type="match status" value="1"/>
</dbReference>
<sequence length="545" mass="59563">MSARLPDNERERLAALREYGVLDTPRELAYDDLVKLAASICRVPIAAMTFVDEDRQWFKARIGLDAEQTSRSQSFCAHAILDPASVMEVEDAAVDDRFRTNELVVGSPGIRFYAGAPLLTDDGLALGALCVIDVKPRHLSEEQIEALKALGRQVMALLDLRKSMSHLQIGAVELREALLAAESSHRAKEVFLSNMSHELRTPLNGLIGMADLLSATPLNARQTRYVETMRASGAQLLEVLTGVLQISESGAIEADLVEIPTELPLLARDVVELMRPAAVAKGLALSMTVDAPLHAPVLADQNCLRQVLTNLLGNALKFTEHGSVELRMRHLKTADSTIRVRLEIEDTGIGIPTDRLDAIFDHFVQADDRLSRAYGGSGLGLSISRGIVMRMGGNLSVSSAVGKGSVFSFELDMNLVPQATNLRPCRVLVVEDNEVNTIVITAMLEHKGCVVSHVANGLEAVQILKRERFDMVFMDLQMPVMDGVTATREVRATEPGTEHVPIVAVTASAMEEDEQICRQAGMDGLIRKPISERLIAEALERFVLR</sequence>
<dbReference type="InterPro" id="IPR001789">
    <property type="entry name" value="Sig_transdc_resp-reg_receiver"/>
</dbReference>
<dbReference type="Proteomes" id="UP000027982">
    <property type="component" value="Chromosome"/>
</dbReference>
<feature type="domain" description="Response regulatory" evidence="11">
    <location>
        <begin position="426"/>
        <end position="543"/>
    </location>
</feature>
<dbReference type="Pfam" id="PF02518">
    <property type="entry name" value="HATPase_c"/>
    <property type="match status" value="1"/>
</dbReference>
<dbReference type="InterPro" id="IPR029016">
    <property type="entry name" value="GAF-like_dom_sf"/>
</dbReference>
<dbReference type="SUPFAM" id="SSF55874">
    <property type="entry name" value="ATPase domain of HSP90 chaperone/DNA topoisomerase II/histidine kinase"/>
    <property type="match status" value="1"/>
</dbReference>
<dbReference type="InterPro" id="IPR036097">
    <property type="entry name" value="HisK_dim/P_sf"/>
</dbReference>
<feature type="domain" description="Histidine kinase" evidence="10">
    <location>
        <begin position="194"/>
        <end position="415"/>
    </location>
</feature>
<evidence type="ECO:0000313" key="13">
    <source>
        <dbReference type="Proteomes" id="UP000027982"/>
    </source>
</evidence>
<dbReference type="Gene3D" id="3.30.565.10">
    <property type="entry name" value="Histidine kinase-like ATPase, C-terminal domain"/>
    <property type="match status" value="1"/>
</dbReference>
<accession>A0A068NST2</accession>
<dbReference type="SMART" id="SM00065">
    <property type="entry name" value="GAF"/>
    <property type="match status" value="1"/>
</dbReference>
<keyword evidence="6" id="KW-0418">Kinase</keyword>
<dbReference type="InterPro" id="IPR003018">
    <property type="entry name" value="GAF"/>
</dbReference>
<dbReference type="PANTHER" id="PTHR45339:SF1">
    <property type="entry name" value="HYBRID SIGNAL TRANSDUCTION HISTIDINE KINASE J"/>
    <property type="match status" value="1"/>
</dbReference>
<keyword evidence="7" id="KW-0902">Two-component regulatory system</keyword>
<comment type="catalytic activity">
    <reaction evidence="1">
        <text>ATP + protein L-histidine = ADP + protein N-phospho-L-histidine.</text>
        <dbReference type="EC" id="2.7.13.3"/>
    </reaction>
</comment>